<protein>
    <recommendedName>
        <fullName evidence="4">SipW-cognate class signal peptide</fullName>
    </recommendedName>
</protein>
<evidence type="ECO:0000313" key="3">
    <source>
        <dbReference type="Proteomes" id="UP000198718"/>
    </source>
</evidence>
<accession>A0A1G8XXK4</accession>
<evidence type="ECO:0000256" key="1">
    <source>
        <dbReference type="SAM" id="SignalP"/>
    </source>
</evidence>
<dbReference type="RefSeq" id="WP_090549421.1">
    <property type="nucleotide sequence ID" value="NZ_FNFP01000001.1"/>
</dbReference>
<gene>
    <name evidence="2" type="ORF">SAMN05660472_00343</name>
</gene>
<evidence type="ECO:0000313" key="2">
    <source>
        <dbReference type="EMBL" id="SDJ94625.1"/>
    </source>
</evidence>
<evidence type="ECO:0008006" key="4">
    <source>
        <dbReference type="Google" id="ProtNLM"/>
    </source>
</evidence>
<keyword evidence="1" id="KW-0732">Signal</keyword>
<feature type="chain" id="PRO_5011557827" description="SipW-cognate class signal peptide" evidence="1">
    <location>
        <begin position="24"/>
        <end position="194"/>
    </location>
</feature>
<reference evidence="2 3" key="1">
    <citation type="submission" date="2016-10" db="EMBL/GenBank/DDBJ databases">
        <authorList>
            <person name="de Groot N.N."/>
        </authorList>
    </citation>
    <scope>NUCLEOTIDE SEQUENCE [LARGE SCALE GENOMIC DNA]</scope>
    <source>
        <strain evidence="2 3">DSM 18346</strain>
    </source>
</reference>
<dbReference type="EMBL" id="FNFP01000001">
    <property type="protein sequence ID" value="SDJ94625.1"/>
    <property type="molecule type" value="Genomic_DNA"/>
</dbReference>
<dbReference type="AlphaFoldDB" id="A0A1G8XXK4"/>
<dbReference type="STRING" id="393762.SAMN05660472_00343"/>
<keyword evidence="3" id="KW-1185">Reference proteome</keyword>
<proteinExistence type="predicted"/>
<dbReference type="Proteomes" id="UP000198718">
    <property type="component" value="Unassembled WGS sequence"/>
</dbReference>
<name>A0A1G8XXK4_9FIRM</name>
<organism evidence="2 3">
    <name type="scientific">Natronincola ferrireducens</name>
    <dbReference type="NCBI Taxonomy" id="393762"/>
    <lineage>
        <taxon>Bacteria</taxon>
        <taxon>Bacillati</taxon>
        <taxon>Bacillota</taxon>
        <taxon>Clostridia</taxon>
        <taxon>Peptostreptococcales</taxon>
        <taxon>Natronincolaceae</taxon>
        <taxon>Natronincola</taxon>
    </lineage>
</organism>
<feature type="signal peptide" evidence="1">
    <location>
        <begin position="1"/>
        <end position="23"/>
    </location>
</feature>
<sequence>MKKTRFIALALIVAVALMGAGYAAWTDSIEINTTVNTGQLDVHFVDEAILVLDDYVTGDVGYAQDGSGDNDWDIANVTFSNMYPGAVAKVTLKIANNSTIPVKMNRIQDTRDGDWTHFNQIGASLRFFDKDGTPLEFDNTTTYANPWEPAHLVNTELPVGGYATLSFTFTANDSVQENKTYTFRPEAVFKQFNK</sequence>
<dbReference type="OrthoDB" id="1955180at2"/>